<name>A0AAV4Q7N9_CAEEX</name>
<dbReference type="EMBL" id="BPLR01005667">
    <property type="protein sequence ID" value="GIY04106.1"/>
    <property type="molecule type" value="Genomic_DNA"/>
</dbReference>
<evidence type="ECO:0000313" key="2">
    <source>
        <dbReference type="Proteomes" id="UP001054945"/>
    </source>
</evidence>
<reference evidence="1 2" key="1">
    <citation type="submission" date="2021-06" db="EMBL/GenBank/DDBJ databases">
        <title>Caerostris extrusa draft genome.</title>
        <authorList>
            <person name="Kono N."/>
            <person name="Arakawa K."/>
        </authorList>
    </citation>
    <scope>NUCLEOTIDE SEQUENCE [LARGE SCALE GENOMIC DNA]</scope>
</reference>
<protein>
    <submittedName>
        <fullName evidence="1">Uncharacterized protein</fullName>
    </submittedName>
</protein>
<keyword evidence="2" id="KW-1185">Reference proteome</keyword>
<dbReference type="Proteomes" id="UP001054945">
    <property type="component" value="Unassembled WGS sequence"/>
</dbReference>
<comment type="caution">
    <text evidence="1">The sequence shown here is derived from an EMBL/GenBank/DDBJ whole genome shotgun (WGS) entry which is preliminary data.</text>
</comment>
<proteinExistence type="predicted"/>
<sequence length="94" mass="10836">MFLNKAFEDLRDLIDKTCVIKLKPFKIFQNSNHHTTVKFLCFTDALFPKPLILAPLVRFLEGFTNKIKCKCPSKLPEHPLQWNNEAEAAFTAAK</sequence>
<organism evidence="1 2">
    <name type="scientific">Caerostris extrusa</name>
    <name type="common">Bark spider</name>
    <name type="synonym">Caerostris bankana</name>
    <dbReference type="NCBI Taxonomy" id="172846"/>
    <lineage>
        <taxon>Eukaryota</taxon>
        <taxon>Metazoa</taxon>
        <taxon>Ecdysozoa</taxon>
        <taxon>Arthropoda</taxon>
        <taxon>Chelicerata</taxon>
        <taxon>Arachnida</taxon>
        <taxon>Araneae</taxon>
        <taxon>Araneomorphae</taxon>
        <taxon>Entelegynae</taxon>
        <taxon>Araneoidea</taxon>
        <taxon>Araneidae</taxon>
        <taxon>Caerostris</taxon>
    </lineage>
</organism>
<accession>A0AAV4Q7N9</accession>
<gene>
    <name evidence="1" type="ORF">CEXT_61341</name>
</gene>
<dbReference type="AlphaFoldDB" id="A0AAV4Q7N9"/>
<evidence type="ECO:0000313" key="1">
    <source>
        <dbReference type="EMBL" id="GIY04106.1"/>
    </source>
</evidence>